<dbReference type="GO" id="GO:0046872">
    <property type="term" value="F:metal ion binding"/>
    <property type="evidence" value="ECO:0007669"/>
    <property type="project" value="UniProtKB-KW"/>
</dbReference>
<dbReference type="InterPro" id="IPR017054">
    <property type="entry name" value="PduS"/>
</dbReference>
<dbReference type="GO" id="GO:0009055">
    <property type="term" value="F:electron transfer activity"/>
    <property type="evidence" value="ECO:0007669"/>
    <property type="project" value="InterPro"/>
</dbReference>
<keyword evidence="4" id="KW-0677">Repeat</keyword>
<dbReference type="RefSeq" id="WP_046858445.1">
    <property type="nucleotide sequence ID" value="NZ_CP011412.1"/>
</dbReference>
<evidence type="ECO:0000256" key="7">
    <source>
        <dbReference type="ARBA" id="ARBA00023014"/>
    </source>
</evidence>
<dbReference type="PANTHER" id="PTHR43034">
    <property type="entry name" value="ION-TRANSLOCATING OXIDOREDUCTASE COMPLEX SUBUNIT C"/>
    <property type="match status" value="1"/>
</dbReference>
<keyword evidence="5" id="KW-0249">Electron transport</keyword>
<dbReference type="Pfam" id="PF13375">
    <property type="entry name" value="RnfC_N"/>
    <property type="match status" value="1"/>
</dbReference>
<protein>
    <submittedName>
        <fullName evidence="10">NADH dehydrogenase</fullName>
    </submittedName>
</protein>
<dbReference type="SUPFAM" id="SSF142984">
    <property type="entry name" value="Nqo1 middle domain-like"/>
    <property type="match status" value="1"/>
</dbReference>
<evidence type="ECO:0000256" key="6">
    <source>
        <dbReference type="ARBA" id="ARBA00023004"/>
    </source>
</evidence>
<proteinExistence type="predicted"/>
<dbReference type="Pfam" id="PF13534">
    <property type="entry name" value="Fer4_17"/>
    <property type="match status" value="1"/>
</dbReference>
<evidence type="ECO:0000256" key="1">
    <source>
        <dbReference type="ARBA" id="ARBA00022448"/>
    </source>
</evidence>
<dbReference type="InterPro" id="IPR011538">
    <property type="entry name" value="Nuo51_FMN-bd"/>
</dbReference>
<dbReference type="InterPro" id="IPR037225">
    <property type="entry name" value="Nuo51_FMN-bd_sf"/>
</dbReference>
<keyword evidence="3" id="KW-0479">Metal-binding</keyword>
<evidence type="ECO:0000313" key="11">
    <source>
        <dbReference type="Proteomes" id="UP000034410"/>
    </source>
</evidence>
<dbReference type="KEGG" id="seds:AAY24_03115"/>
<evidence type="ECO:0000313" key="10">
    <source>
        <dbReference type="EMBL" id="AKH19507.1"/>
    </source>
</evidence>
<dbReference type="SUPFAM" id="SSF142019">
    <property type="entry name" value="Nqo1 FMN-binding domain-like"/>
    <property type="match status" value="1"/>
</dbReference>
<keyword evidence="11" id="KW-1185">Reference proteome</keyword>
<dbReference type="GO" id="GO:0016020">
    <property type="term" value="C:membrane"/>
    <property type="evidence" value="ECO:0007669"/>
    <property type="project" value="InterPro"/>
</dbReference>
<evidence type="ECO:0000256" key="2">
    <source>
        <dbReference type="ARBA" id="ARBA00022485"/>
    </source>
</evidence>
<evidence type="ECO:0000259" key="8">
    <source>
        <dbReference type="Pfam" id="PF01512"/>
    </source>
</evidence>
<evidence type="ECO:0000256" key="4">
    <source>
        <dbReference type="ARBA" id="ARBA00022737"/>
    </source>
</evidence>
<name>A0A0F7JVC4_9GAMM</name>
<organism evidence="10 11">
    <name type="scientific">Sedimenticola thiotaurini</name>
    <dbReference type="NCBI Taxonomy" id="1543721"/>
    <lineage>
        <taxon>Bacteria</taxon>
        <taxon>Pseudomonadati</taxon>
        <taxon>Pseudomonadota</taxon>
        <taxon>Gammaproteobacteria</taxon>
        <taxon>Chromatiales</taxon>
        <taxon>Sedimenticolaceae</taxon>
        <taxon>Sedimenticola</taxon>
    </lineage>
</organism>
<dbReference type="PIRSF" id="PIRSF036408">
    <property type="entry name" value="PduS_prd"/>
    <property type="match status" value="1"/>
</dbReference>
<dbReference type="Pfam" id="PF01512">
    <property type="entry name" value="Complex1_51K"/>
    <property type="match status" value="1"/>
</dbReference>
<dbReference type="InterPro" id="IPR026902">
    <property type="entry name" value="RnfC_N"/>
</dbReference>
<accession>A0A0F7JVC4</accession>
<sequence length="444" mass="48440">MNGLQDKVRQAGVVGAGGAGFPCYVKIATQADLLIANGAECEPLLNKDQVVIQQFTEELLGGMKLLMEHIGARRAVLCIKEKHQDSINHIKPLLPADMDLKIMPNVYPAGDEYELVYEVTGQRIPAGGLPKDVGVLVQNVETLMNVYAASRDKPVTHTMLTVHGEVERPFTAWLPIGMSYADVLQLAGAISCQSPVIIEGGAMMGSIERDLSTPITAMTSGLLVMPAESHLVVRKSESEQAFRRIGKSACDQCTLCTEMCPRYLLGYPIQPHLVMRSLLTTDPLSETLSLYAQACCECNVCSLWSCPEQLNPCAVCAATKRDLKANDMWQTAQQLQEQTRPVHGMREYRGVPTERLVKRLGLYEYDHRSAPWLDVKDVPERVTISLHARMGARPAPTVKVGDKVKMGDVIAAPPEDAMGVPLHASITGTVVGIGEMIEIERGGN</sequence>
<reference evidence="10 11" key="1">
    <citation type="journal article" date="2015" name="Genome Announc.">
        <title>Complete Genome Sequence of Sedimenticola thiotaurini Strain SIP-G1, a Polyphosphate- and Polyhydroxyalkanoate-Accumulating Sulfur-Oxidizing Gammaproteobacterium Isolated from Salt Marsh Sediments.</title>
        <authorList>
            <person name="Flood B.E."/>
            <person name="Jones D.S."/>
            <person name="Bailey J.V."/>
        </authorList>
    </citation>
    <scope>NUCLEOTIDE SEQUENCE [LARGE SCALE GENOMIC DNA]</scope>
    <source>
        <strain evidence="10 11">SIP-G1</strain>
    </source>
</reference>
<dbReference type="Proteomes" id="UP000034410">
    <property type="component" value="Chromosome"/>
</dbReference>
<evidence type="ECO:0000256" key="3">
    <source>
        <dbReference type="ARBA" id="ARBA00022723"/>
    </source>
</evidence>
<gene>
    <name evidence="10" type="ORF">AAY24_03115</name>
</gene>
<dbReference type="PATRIC" id="fig|1543721.4.peg.653"/>
<keyword evidence="1" id="KW-0813">Transport</keyword>
<dbReference type="SUPFAM" id="SSF46548">
    <property type="entry name" value="alpha-helical ferredoxin"/>
    <property type="match status" value="1"/>
</dbReference>
<dbReference type="Gene3D" id="3.40.50.11540">
    <property type="entry name" value="NADH-ubiquinone oxidoreductase 51kDa subunit"/>
    <property type="match status" value="1"/>
</dbReference>
<dbReference type="PANTHER" id="PTHR43034:SF2">
    <property type="entry name" value="ION-TRANSLOCATING OXIDOREDUCTASE COMPLEX SUBUNIT C"/>
    <property type="match status" value="1"/>
</dbReference>
<dbReference type="InterPro" id="IPR010208">
    <property type="entry name" value="Ion_transpt_RnfC/RsxC"/>
</dbReference>
<evidence type="ECO:0000256" key="5">
    <source>
        <dbReference type="ARBA" id="ARBA00022982"/>
    </source>
</evidence>
<keyword evidence="2" id="KW-0004">4Fe-4S</keyword>
<dbReference type="OrthoDB" id="9767754at2"/>
<feature type="domain" description="NADH-ubiquinone oxidoreductase 51kDa subunit FMN-binding" evidence="8">
    <location>
        <begin position="8"/>
        <end position="147"/>
    </location>
</feature>
<dbReference type="GO" id="GO:0051539">
    <property type="term" value="F:4 iron, 4 sulfur cluster binding"/>
    <property type="evidence" value="ECO:0007669"/>
    <property type="project" value="UniProtKB-KW"/>
</dbReference>
<evidence type="ECO:0000259" key="9">
    <source>
        <dbReference type="Pfam" id="PF13375"/>
    </source>
</evidence>
<feature type="domain" description="RnfC Barrel sandwich hybrid" evidence="9">
    <location>
        <begin position="377"/>
        <end position="437"/>
    </location>
</feature>
<keyword evidence="7" id="KW-0411">Iron-sulfur</keyword>
<dbReference type="AlphaFoldDB" id="A0A0F7JVC4"/>
<dbReference type="EMBL" id="CP011412">
    <property type="protein sequence ID" value="AKH19507.1"/>
    <property type="molecule type" value="Genomic_DNA"/>
</dbReference>
<keyword evidence="6" id="KW-0408">Iron</keyword>